<comment type="caution">
    <text evidence="1">The sequence shown here is derived from an EMBL/GenBank/DDBJ whole genome shotgun (WGS) entry which is preliminary data.</text>
</comment>
<dbReference type="EMBL" id="CAJVPT010044362">
    <property type="protein sequence ID" value="CAG8734196.1"/>
    <property type="molecule type" value="Genomic_DNA"/>
</dbReference>
<name>A0ACA9Q1X0_9GLOM</name>
<keyword evidence="2" id="KW-1185">Reference proteome</keyword>
<evidence type="ECO:0000313" key="2">
    <source>
        <dbReference type="Proteomes" id="UP000789525"/>
    </source>
</evidence>
<feature type="non-terminal residue" evidence="1">
    <location>
        <position position="1"/>
    </location>
</feature>
<sequence length="86" mass="9463">ESRMCKRTRVVARSIGSRSDTQEANRAPPTVAYARAQIVKRWMERKRRGMIACMRGGFRSSRVAVSAAAEVAAGVVDKVVVERGGR</sequence>
<proteinExistence type="predicted"/>
<accession>A0ACA9Q1X0</accession>
<gene>
    <name evidence="1" type="ORF">ACOLOM_LOCUS11814</name>
</gene>
<evidence type="ECO:0000313" key="1">
    <source>
        <dbReference type="EMBL" id="CAG8734196.1"/>
    </source>
</evidence>
<dbReference type="Proteomes" id="UP000789525">
    <property type="component" value="Unassembled WGS sequence"/>
</dbReference>
<organism evidence="1 2">
    <name type="scientific">Acaulospora colombiana</name>
    <dbReference type="NCBI Taxonomy" id="27376"/>
    <lineage>
        <taxon>Eukaryota</taxon>
        <taxon>Fungi</taxon>
        <taxon>Fungi incertae sedis</taxon>
        <taxon>Mucoromycota</taxon>
        <taxon>Glomeromycotina</taxon>
        <taxon>Glomeromycetes</taxon>
        <taxon>Diversisporales</taxon>
        <taxon>Acaulosporaceae</taxon>
        <taxon>Acaulospora</taxon>
    </lineage>
</organism>
<reference evidence="1" key="1">
    <citation type="submission" date="2021-06" db="EMBL/GenBank/DDBJ databases">
        <authorList>
            <person name="Kallberg Y."/>
            <person name="Tangrot J."/>
            <person name="Rosling A."/>
        </authorList>
    </citation>
    <scope>NUCLEOTIDE SEQUENCE</scope>
    <source>
        <strain evidence="1">CL356</strain>
    </source>
</reference>
<protein>
    <submittedName>
        <fullName evidence="1">6626_t:CDS:1</fullName>
    </submittedName>
</protein>
<feature type="non-terminal residue" evidence="1">
    <location>
        <position position="86"/>
    </location>
</feature>